<evidence type="ECO:0000256" key="4">
    <source>
        <dbReference type="ARBA" id="ARBA00023110"/>
    </source>
</evidence>
<reference evidence="7 8" key="1">
    <citation type="submission" date="2019-12" db="EMBL/GenBank/DDBJ databases">
        <authorList>
            <person name="Yang R."/>
        </authorList>
    </citation>
    <scope>NUCLEOTIDE SEQUENCE [LARGE SCALE GENOMIC DNA]</scope>
    <source>
        <strain evidence="7 8">DONG20-135</strain>
    </source>
</reference>
<evidence type="ECO:0000256" key="3">
    <source>
        <dbReference type="ARBA" id="ARBA00022729"/>
    </source>
</evidence>
<keyword evidence="3 6" id="KW-0732">Signal</keyword>
<feature type="signal peptide" evidence="6">
    <location>
        <begin position="1"/>
        <end position="25"/>
    </location>
</feature>
<dbReference type="Proteomes" id="UP000434036">
    <property type="component" value="Unassembled WGS sequence"/>
</dbReference>
<dbReference type="GO" id="GO:0003755">
    <property type="term" value="F:peptidyl-prolyl cis-trans isomerase activity"/>
    <property type="evidence" value="ECO:0007669"/>
    <property type="project" value="UniProtKB-KW"/>
</dbReference>
<dbReference type="InterPro" id="IPR027304">
    <property type="entry name" value="Trigger_fact/SurA_dom_sf"/>
</dbReference>
<comment type="caution">
    <text evidence="7">The sequence shown here is derived from an EMBL/GenBank/DDBJ whole genome shotgun (WGS) entry which is preliminary data.</text>
</comment>
<reference evidence="7 8" key="2">
    <citation type="submission" date="2020-01" db="EMBL/GenBank/DDBJ databases">
        <title>Clostridiaceae sp. nov. isolated from the gut of human by culturomics.</title>
        <authorList>
            <person name="Chang Y."/>
        </authorList>
    </citation>
    <scope>NUCLEOTIDE SEQUENCE [LARGE SCALE GENOMIC DNA]</scope>
    <source>
        <strain evidence="7 8">DONG20-135</strain>
    </source>
</reference>
<evidence type="ECO:0000256" key="2">
    <source>
        <dbReference type="ARBA" id="ARBA00013194"/>
    </source>
</evidence>
<dbReference type="PROSITE" id="PS51257">
    <property type="entry name" value="PROKAR_LIPOPROTEIN"/>
    <property type="match status" value="1"/>
</dbReference>
<evidence type="ECO:0000313" key="7">
    <source>
        <dbReference type="EMBL" id="MXQ73535.1"/>
    </source>
</evidence>
<dbReference type="RefSeq" id="WP_160624976.1">
    <property type="nucleotide sequence ID" value="NZ_WUUQ01000002.1"/>
</dbReference>
<evidence type="ECO:0000313" key="8">
    <source>
        <dbReference type="Proteomes" id="UP000434036"/>
    </source>
</evidence>
<keyword evidence="4" id="KW-0697">Rotamase</keyword>
<evidence type="ECO:0000256" key="6">
    <source>
        <dbReference type="SAM" id="SignalP"/>
    </source>
</evidence>
<proteinExistence type="predicted"/>
<protein>
    <recommendedName>
        <fullName evidence="2">peptidylprolyl isomerase</fullName>
        <ecNumber evidence="2">5.2.1.8</ecNumber>
    </recommendedName>
</protein>
<dbReference type="PANTHER" id="PTHR47245:SF1">
    <property type="entry name" value="FOLDASE PROTEIN PRSA"/>
    <property type="match status" value="1"/>
</dbReference>
<dbReference type="SUPFAM" id="SSF109998">
    <property type="entry name" value="Triger factor/SurA peptide-binding domain-like"/>
    <property type="match status" value="1"/>
</dbReference>
<evidence type="ECO:0000256" key="1">
    <source>
        <dbReference type="ARBA" id="ARBA00000971"/>
    </source>
</evidence>
<dbReference type="InterPro" id="IPR050245">
    <property type="entry name" value="PrsA_foldase"/>
</dbReference>
<comment type="catalytic activity">
    <reaction evidence="1">
        <text>[protein]-peptidylproline (omega=180) = [protein]-peptidylproline (omega=0)</text>
        <dbReference type="Rhea" id="RHEA:16237"/>
        <dbReference type="Rhea" id="RHEA-COMP:10747"/>
        <dbReference type="Rhea" id="RHEA-COMP:10748"/>
        <dbReference type="ChEBI" id="CHEBI:83833"/>
        <dbReference type="ChEBI" id="CHEBI:83834"/>
        <dbReference type="EC" id="5.2.1.8"/>
    </reaction>
</comment>
<accession>A0A6N8U7M4</accession>
<gene>
    <name evidence="7" type="ORF">GSF08_06260</name>
</gene>
<dbReference type="EC" id="5.2.1.8" evidence="2"/>
<name>A0A6N8U7M4_9FIRM</name>
<dbReference type="EMBL" id="WUUQ01000002">
    <property type="protein sequence ID" value="MXQ73535.1"/>
    <property type="molecule type" value="Genomic_DNA"/>
</dbReference>
<dbReference type="AlphaFoldDB" id="A0A6N8U7M4"/>
<dbReference type="PANTHER" id="PTHR47245">
    <property type="entry name" value="PEPTIDYLPROLYL ISOMERASE"/>
    <property type="match status" value="1"/>
</dbReference>
<sequence>MKKTVWITCAAAAVLALSGCSDAKADISNGDKVVAKVGNQEITKEDLYTTMKMSNAYNTVIEQVTKQIVDKEVPVTKEMETNAKAAFEDYKKSAGTSFADYLKNSGYKTEEEYYKNIFLVDQQKQALNKKYVSDNYKTLMNEYHPMKAQILVFDDKESAKKVFDEIKGGKDFSDYAKTGNTTNFNGALKVVNSKTTGMSSVAFTKMKSVKKANTLIDEVISDASTGKFYVVKVVDSDPNNFKDEAIASVTELDDASDKAFTYYLKKYNFTIYDIDIYNSIKESKPTYIVQK</sequence>
<feature type="chain" id="PRO_5026957871" description="peptidylprolyl isomerase" evidence="6">
    <location>
        <begin position="26"/>
        <end position="291"/>
    </location>
</feature>
<keyword evidence="5" id="KW-0413">Isomerase</keyword>
<organism evidence="7 8">
    <name type="scientific">Copranaerobaculum intestinale</name>
    <dbReference type="NCBI Taxonomy" id="2692629"/>
    <lineage>
        <taxon>Bacteria</taxon>
        <taxon>Bacillati</taxon>
        <taxon>Bacillota</taxon>
        <taxon>Erysipelotrichia</taxon>
        <taxon>Erysipelotrichales</taxon>
        <taxon>Erysipelotrichaceae</taxon>
        <taxon>Copranaerobaculum</taxon>
    </lineage>
</organism>
<keyword evidence="8" id="KW-1185">Reference proteome</keyword>
<evidence type="ECO:0000256" key="5">
    <source>
        <dbReference type="ARBA" id="ARBA00023235"/>
    </source>
</evidence>